<dbReference type="EMBL" id="HBHY01019924">
    <property type="protein sequence ID" value="CAE0150381.1"/>
    <property type="molecule type" value="Transcribed_RNA"/>
</dbReference>
<evidence type="ECO:0000256" key="1">
    <source>
        <dbReference type="SAM" id="MobiDB-lite"/>
    </source>
</evidence>
<name>A0A7S3FI74_9VIRI</name>
<organism evidence="2">
    <name type="scientific">Prasinoderma singulare</name>
    <dbReference type="NCBI Taxonomy" id="676789"/>
    <lineage>
        <taxon>Eukaryota</taxon>
        <taxon>Viridiplantae</taxon>
        <taxon>Prasinodermophyta</taxon>
        <taxon>Prasinodermophyceae</taxon>
        <taxon>Prasinodermales</taxon>
        <taxon>Prasinodermaceae</taxon>
        <taxon>Prasinoderma</taxon>
    </lineage>
</organism>
<gene>
    <name evidence="2" type="ORF">PSIN1315_LOCUS12741</name>
</gene>
<evidence type="ECO:0000313" key="2">
    <source>
        <dbReference type="EMBL" id="CAE0150381.1"/>
    </source>
</evidence>
<sequence length="237" mass="24758">MPTSASSLLDRAVDELASDPPCVLSALKNLASLMAARLAADAEVAEGGTGHAIACARAVVRALNSLELPEAPQWGIAHPQADSESAAARVECLARYRAARALAQRVDAQPATAVGTKNPTRCSLLGRRWLLATRALDDAALVAPSTVAGDVFDGFVAAFRASVEVGPAPEGVEDLEESDATLVWTHDLQAELARRRERRVSEAEARRARADKAASDPLAARLREASAGEAPAGPRAV</sequence>
<dbReference type="AlphaFoldDB" id="A0A7S3FI74"/>
<protein>
    <submittedName>
        <fullName evidence="2">Uncharacterized protein</fullName>
    </submittedName>
</protein>
<accession>A0A7S3FI74</accession>
<feature type="region of interest" description="Disordered" evidence="1">
    <location>
        <begin position="199"/>
        <end position="237"/>
    </location>
</feature>
<feature type="compositionally biased region" description="Basic and acidic residues" evidence="1">
    <location>
        <begin position="199"/>
        <end position="214"/>
    </location>
</feature>
<reference evidence="2" key="1">
    <citation type="submission" date="2021-01" db="EMBL/GenBank/DDBJ databases">
        <authorList>
            <person name="Corre E."/>
            <person name="Pelletier E."/>
            <person name="Niang G."/>
            <person name="Scheremetjew M."/>
            <person name="Finn R."/>
            <person name="Kale V."/>
            <person name="Holt S."/>
            <person name="Cochrane G."/>
            <person name="Meng A."/>
            <person name="Brown T."/>
            <person name="Cohen L."/>
        </authorList>
    </citation>
    <scope>NUCLEOTIDE SEQUENCE</scope>
    <source>
        <strain evidence="2">RCC927</strain>
    </source>
</reference>
<proteinExistence type="predicted"/>